<evidence type="ECO:0000256" key="7">
    <source>
        <dbReference type="ARBA" id="ARBA00023268"/>
    </source>
</evidence>
<comment type="domain">
    <text evidence="10">The IMP cyclohydrolase activity resides in the N-terminal region.</text>
</comment>
<dbReference type="NCBIfam" id="NF002049">
    <property type="entry name" value="PRK00881.1"/>
    <property type="match status" value="1"/>
</dbReference>
<evidence type="ECO:0000256" key="4">
    <source>
        <dbReference type="ARBA" id="ARBA00022679"/>
    </source>
</evidence>
<dbReference type="FunFam" id="3.40.140.20:FF:000001">
    <property type="entry name" value="Bifunctional purine biosynthesis protein PurH"/>
    <property type="match status" value="1"/>
</dbReference>
<comment type="pathway">
    <text evidence="1 10">Purine metabolism; IMP biosynthesis via de novo pathway; IMP from 5-formamido-1-(5-phospho-D-ribosyl)imidazole-4-carboxamide: step 1/1.</text>
</comment>
<comment type="pathway">
    <text evidence="2 10">Purine metabolism; IMP biosynthesis via de novo pathway; 5-formamido-1-(5-phospho-D-ribosyl)imidazole-4-carboxamide from 5-amino-1-(5-phospho-D-ribosyl)imidazole-4-carboxamide (10-formyl THF route): step 1/1.</text>
</comment>
<evidence type="ECO:0000256" key="10">
    <source>
        <dbReference type="HAMAP-Rule" id="MF_00139"/>
    </source>
</evidence>
<dbReference type="CDD" id="cd01421">
    <property type="entry name" value="IMPCH"/>
    <property type="match status" value="1"/>
</dbReference>
<sequence length="506" mass="56336">MKKINSALISVYHKDGLEPIIEAFKKNNVTIYSTGGTQEFIEKLGVKVERVEDLTSYPSILDGRVKTLHPKVFGGILARREEDHLGQLAEYDIPEIDCVIVDLYPFEETVKSTNDENTIIEKIDIGGISLIRAAGKNYKDVVVVPSVEDYAYFVECMEEHQGATTLAQRKELARRSFKVSSNYDVAIFNYFDEESDDITFKQSIHQSQQLRYGENPHQQGIYFGELNNMFEKSGDKELSYNNLVDVDAAVNLMAEFKDDAPTFAVLKHTNPCGVATRPTILEAWKGALAGDPVSAFGGILISNTTVDLATAEEINKIFYEVLIAPDFTAEARELLSKKKKRILLKINEWHTHKKSFKSLLNGVIMQDTDMKSAEKLTFETKTDKAPTEAQIKDLKFANKCVKHLKSNTIVLARDGQLLGMGCGQTSRVDACRQAIAKAQNFGFDLEGSVMASDAFFPFPDCVEIASEAGIKAVVQPGGSIKDQLSIDECNKRGVSMVFTGTRHFKH</sequence>
<dbReference type="GO" id="GO:0005829">
    <property type="term" value="C:cytosol"/>
    <property type="evidence" value="ECO:0007669"/>
    <property type="project" value="TreeGrafter"/>
</dbReference>
<dbReference type="InterPro" id="IPR016193">
    <property type="entry name" value="Cytidine_deaminase-like"/>
</dbReference>
<dbReference type="HAMAP" id="MF_00139">
    <property type="entry name" value="PurH"/>
    <property type="match status" value="1"/>
</dbReference>
<keyword evidence="5 10" id="KW-0658">Purine biosynthesis</keyword>
<evidence type="ECO:0000256" key="1">
    <source>
        <dbReference type="ARBA" id="ARBA00004844"/>
    </source>
</evidence>
<dbReference type="GO" id="GO:0003937">
    <property type="term" value="F:IMP cyclohydrolase activity"/>
    <property type="evidence" value="ECO:0007669"/>
    <property type="project" value="UniProtKB-UniRule"/>
</dbReference>
<protein>
    <recommendedName>
        <fullName evidence="10">Bifunctional purine biosynthesis protein PurH</fullName>
    </recommendedName>
    <domain>
        <recommendedName>
            <fullName evidence="10">Phosphoribosylaminoimidazolecarboxamide formyltransferase</fullName>
            <ecNumber evidence="10">2.1.2.3</ecNumber>
        </recommendedName>
        <alternativeName>
            <fullName evidence="10">AICAR transformylase</fullName>
        </alternativeName>
    </domain>
    <domain>
        <recommendedName>
            <fullName evidence="10">IMP cyclohydrolase</fullName>
            <ecNumber evidence="10">3.5.4.10</ecNumber>
        </recommendedName>
        <alternativeName>
            <fullName evidence="10">ATIC</fullName>
        </alternativeName>
        <alternativeName>
            <fullName evidence="10">IMP synthase</fullName>
        </alternativeName>
        <alternativeName>
            <fullName evidence="10">Inosinicase</fullName>
        </alternativeName>
    </domain>
</protein>
<comment type="caution">
    <text evidence="12">The sequence shown here is derived from an EMBL/GenBank/DDBJ whole genome shotgun (WGS) entry which is preliminary data.</text>
</comment>
<dbReference type="GO" id="GO:0004643">
    <property type="term" value="F:phosphoribosylaminoimidazolecarboxamide formyltransferase activity"/>
    <property type="evidence" value="ECO:0007669"/>
    <property type="project" value="UniProtKB-UniRule"/>
</dbReference>
<evidence type="ECO:0000259" key="11">
    <source>
        <dbReference type="PROSITE" id="PS51855"/>
    </source>
</evidence>
<dbReference type="Gene3D" id="3.40.50.1380">
    <property type="entry name" value="Methylglyoxal synthase-like domain"/>
    <property type="match status" value="1"/>
</dbReference>
<accession>A0AA37SLR0</accession>
<comment type="similarity">
    <text evidence="3 10">Belongs to the PurH family.</text>
</comment>
<keyword evidence="6 10" id="KW-0378">Hydrolase</keyword>
<dbReference type="PIRSF" id="PIRSF000414">
    <property type="entry name" value="AICARFT_IMPCHas"/>
    <property type="match status" value="1"/>
</dbReference>
<dbReference type="SUPFAM" id="SSF52335">
    <property type="entry name" value="Methylglyoxal synthase-like"/>
    <property type="match status" value="1"/>
</dbReference>
<comment type="catalytic activity">
    <reaction evidence="9 10">
        <text>IMP + H2O = 5-formamido-1-(5-phospho-D-ribosyl)imidazole-4-carboxamide</text>
        <dbReference type="Rhea" id="RHEA:18445"/>
        <dbReference type="ChEBI" id="CHEBI:15377"/>
        <dbReference type="ChEBI" id="CHEBI:58053"/>
        <dbReference type="ChEBI" id="CHEBI:58467"/>
        <dbReference type="EC" id="3.5.4.10"/>
    </reaction>
</comment>
<dbReference type="InterPro" id="IPR011607">
    <property type="entry name" value="MGS-like_dom"/>
</dbReference>
<dbReference type="PROSITE" id="PS51855">
    <property type="entry name" value="MGS"/>
    <property type="match status" value="1"/>
</dbReference>
<feature type="domain" description="MGS-like" evidence="11">
    <location>
        <begin position="1"/>
        <end position="145"/>
    </location>
</feature>
<evidence type="ECO:0000256" key="8">
    <source>
        <dbReference type="ARBA" id="ARBA00050488"/>
    </source>
</evidence>
<dbReference type="SMART" id="SM00851">
    <property type="entry name" value="MGS"/>
    <property type="match status" value="1"/>
</dbReference>
<dbReference type="EMBL" id="BSOH01000007">
    <property type="protein sequence ID" value="GLR16778.1"/>
    <property type="molecule type" value="Genomic_DNA"/>
</dbReference>
<dbReference type="Gene3D" id="3.40.140.20">
    <property type="match status" value="2"/>
</dbReference>
<dbReference type="RefSeq" id="WP_235291035.1">
    <property type="nucleotide sequence ID" value="NZ_BSOH01000007.1"/>
</dbReference>
<dbReference type="Pfam" id="PF02142">
    <property type="entry name" value="MGS"/>
    <property type="match status" value="1"/>
</dbReference>
<keyword evidence="4 10" id="KW-0808">Transferase</keyword>
<dbReference type="Pfam" id="PF01808">
    <property type="entry name" value="AICARFT_IMPCHas"/>
    <property type="match status" value="1"/>
</dbReference>
<dbReference type="InterPro" id="IPR036914">
    <property type="entry name" value="MGS-like_dom_sf"/>
</dbReference>
<evidence type="ECO:0000313" key="13">
    <source>
        <dbReference type="Proteomes" id="UP001156666"/>
    </source>
</evidence>
<dbReference type="AlphaFoldDB" id="A0AA37SLR0"/>
<evidence type="ECO:0000256" key="5">
    <source>
        <dbReference type="ARBA" id="ARBA00022755"/>
    </source>
</evidence>
<dbReference type="SUPFAM" id="SSF53927">
    <property type="entry name" value="Cytidine deaminase-like"/>
    <property type="match status" value="1"/>
</dbReference>
<reference evidence="12" key="1">
    <citation type="journal article" date="2014" name="Int. J. Syst. Evol. Microbiol.">
        <title>Complete genome sequence of Corynebacterium casei LMG S-19264T (=DSM 44701T), isolated from a smear-ripened cheese.</title>
        <authorList>
            <consortium name="US DOE Joint Genome Institute (JGI-PGF)"/>
            <person name="Walter F."/>
            <person name="Albersmeier A."/>
            <person name="Kalinowski J."/>
            <person name="Ruckert C."/>
        </authorList>
    </citation>
    <scope>NUCLEOTIDE SEQUENCE</scope>
    <source>
        <strain evidence="12">NBRC 108769</strain>
    </source>
</reference>
<name>A0AA37SLR0_9BACT</name>
<dbReference type="InterPro" id="IPR002695">
    <property type="entry name" value="PurH-like"/>
</dbReference>
<evidence type="ECO:0000256" key="9">
    <source>
        <dbReference type="ARBA" id="ARBA00050687"/>
    </source>
</evidence>
<evidence type="ECO:0000256" key="6">
    <source>
        <dbReference type="ARBA" id="ARBA00022801"/>
    </source>
</evidence>
<evidence type="ECO:0000256" key="2">
    <source>
        <dbReference type="ARBA" id="ARBA00004954"/>
    </source>
</evidence>
<dbReference type="PANTHER" id="PTHR11692:SF0">
    <property type="entry name" value="BIFUNCTIONAL PURINE BIOSYNTHESIS PROTEIN ATIC"/>
    <property type="match status" value="1"/>
</dbReference>
<evidence type="ECO:0000313" key="12">
    <source>
        <dbReference type="EMBL" id="GLR16778.1"/>
    </source>
</evidence>
<keyword evidence="7 10" id="KW-0511">Multifunctional enzyme</keyword>
<reference evidence="12" key="2">
    <citation type="submission" date="2023-01" db="EMBL/GenBank/DDBJ databases">
        <title>Draft genome sequence of Portibacter lacus strain NBRC 108769.</title>
        <authorList>
            <person name="Sun Q."/>
            <person name="Mori K."/>
        </authorList>
    </citation>
    <scope>NUCLEOTIDE SEQUENCE</scope>
    <source>
        <strain evidence="12">NBRC 108769</strain>
    </source>
</reference>
<keyword evidence="13" id="KW-1185">Reference proteome</keyword>
<dbReference type="GO" id="GO:0006189">
    <property type="term" value="P:'de novo' IMP biosynthetic process"/>
    <property type="evidence" value="ECO:0007669"/>
    <property type="project" value="UniProtKB-UniRule"/>
</dbReference>
<dbReference type="EC" id="3.5.4.10" evidence="10"/>
<organism evidence="12 13">
    <name type="scientific">Portibacter lacus</name>
    <dbReference type="NCBI Taxonomy" id="1099794"/>
    <lineage>
        <taxon>Bacteria</taxon>
        <taxon>Pseudomonadati</taxon>
        <taxon>Bacteroidota</taxon>
        <taxon>Saprospiria</taxon>
        <taxon>Saprospirales</taxon>
        <taxon>Haliscomenobacteraceae</taxon>
        <taxon>Portibacter</taxon>
    </lineage>
</organism>
<proteinExistence type="inferred from homology"/>
<evidence type="ECO:0000256" key="3">
    <source>
        <dbReference type="ARBA" id="ARBA00007667"/>
    </source>
</evidence>
<dbReference type="FunFam" id="3.40.140.20:FF:000005">
    <property type="entry name" value="Bifunctional purine biosynthesis protein PurH"/>
    <property type="match status" value="1"/>
</dbReference>
<dbReference type="InterPro" id="IPR024051">
    <property type="entry name" value="AICAR_Tfase_dup_dom_sf"/>
</dbReference>
<gene>
    <name evidence="10 12" type="primary">purH</name>
    <name evidence="12" type="ORF">GCM10007940_13930</name>
</gene>
<dbReference type="PANTHER" id="PTHR11692">
    <property type="entry name" value="BIFUNCTIONAL PURINE BIOSYNTHESIS PROTEIN PURH"/>
    <property type="match status" value="1"/>
</dbReference>
<comment type="catalytic activity">
    <reaction evidence="8 10">
        <text>(6R)-10-formyltetrahydrofolate + 5-amino-1-(5-phospho-beta-D-ribosyl)imidazole-4-carboxamide = 5-formamido-1-(5-phospho-D-ribosyl)imidazole-4-carboxamide + (6S)-5,6,7,8-tetrahydrofolate</text>
        <dbReference type="Rhea" id="RHEA:22192"/>
        <dbReference type="ChEBI" id="CHEBI:57453"/>
        <dbReference type="ChEBI" id="CHEBI:58467"/>
        <dbReference type="ChEBI" id="CHEBI:58475"/>
        <dbReference type="ChEBI" id="CHEBI:195366"/>
        <dbReference type="EC" id="2.1.2.3"/>
    </reaction>
</comment>
<dbReference type="EC" id="2.1.2.3" evidence="10"/>
<dbReference type="Proteomes" id="UP001156666">
    <property type="component" value="Unassembled WGS sequence"/>
</dbReference>
<dbReference type="SMART" id="SM00798">
    <property type="entry name" value="AICARFT_IMPCHas"/>
    <property type="match status" value="1"/>
</dbReference>
<dbReference type="FunFam" id="3.40.50.1380:FF:000001">
    <property type="entry name" value="Bifunctional purine biosynthesis protein PurH"/>
    <property type="match status" value="1"/>
</dbReference>